<dbReference type="Pfam" id="PF22483">
    <property type="entry name" value="Mu-transpos_C_2"/>
    <property type="match status" value="1"/>
</dbReference>
<dbReference type="GO" id="GO:0015074">
    <property type="term" value="P:DNA integration"/>
    <property type="evidence" value="ECO:0007669"/>
    <property type="project" value="InterPro"/>
</dbReference>
<dbReference type="EMBL" id="LAZR01015549">
    <property type="protein sequence ID" value="KKM08542.1"/>
    <property type="molecule type" value="Genomic_DNA"/>
</dbReference>
<reference evidence="2" key="1">
    <citation type="journal article" date="2015" name="Nature">
        <title>Complex archaea that bridge the gap between prokaryotes and eukaryotes.</title>
        <authorList>
            <person name="Spang A."/>
            <person name="Saw J.H."/>
            <person name="Jorgensen S.L."/>
            <person name="Zaremba-Niedzwiedzka K."/>
            <person name="Martijn J."/>
            <person name="Lind A.E."/>
            <person name="van Eijk R."/>
            <person name="Schleper C."/>
            <person name="Guy L."/>
            <person name="Ettema T.J."/>
        </authorList>
    </citation>
    <scope>NUCLEOTIDE SEQUENCE</scope>
</reference>
<dbReference type="PANTHER" id="PTHR35004">
    <property type="entry name" value="TRANSPOSASE RV3428C-RELATED"/>
    <property type="match status" value="1"/>
</dbReference>
<sequence length="502" mass="58111">MYKNMEMWTNVRRSVLTDKMSKRAACKKYKIHWDTLQKILANPEPPTDRRKTGRRKPVLGAYVQWIHEILEADKSAPKKQRHTAKRIFERLRDEQGYTGKVTVVRDAVRAWKQKQQEPFLPLSHKPGEAQFDFGEAKVVYRGREMKAAFFVMSLPYSDAFFCQAFPRECTETFQEGHRRAFEFFRGVPCRISYDNTKIAVATIVGRRGDTPTRELLRLESHYLFGHHFCLVRRPNEKGHTENLIGFARRNFMVPIPRFDDFEQFNASLAESCLKDLQRKLRGTSGTKQELLAEDRVAMLPLPPVPFEARRIETRTATSLSLVRFDRNDYSIPTAYAYHPVTVIGGIDRVRVLVHDRLVAEHVRDWGRENVHYDPLHYLALLERKPNGLDFGKPFEDWNLPGPFNLMRQRLEGSLGQEGRREFIKILRLLEKHPMGQLTAALERALQIHATTADAVTILIQDGREVPAKYFSLDGRPHLQGHDVPVPKLGLYDKLRAEEGGRS</sequence>
<dbReference type="PANTHER" id="PTHR35004:SF7">
    <property type="entry name" value="INTEGRASE PROTEIN"/>
    <property type="match status" value="1"/>
</dbReference>
<dbReference type="PROSITE" id="PS50994">
    <property type="entry name" value="INTEGRASE"/>
    <property type="match status" value="1"/>
</dbReference>
<accession>A0A0F9HBR5</accession>
<evidence type="ECO:0000313" key="2">
    <source>
        <dbReference type="EMBL" id="KKM08542.1"/>
    </source>
</evidence>
<evidence type="ECO:0000259" key="1">
    <source>
        <dbReference type="PROSITE" id="PS50994"/>
    </source>
</evidence>
<proteinExistence type="predicted"/>
<dbReference type="AlphaFoldDB" id="A0A0F9HBR5"/>
<feature type="domain" description="Integrase catalytic" evidence="1">
    <location>
        <begin position="122"/>
        <end position="296"/>
    </location>
</feature>
<gene>
    <name evidence="2" type="ORF">LCGC14_1723760</name>
</gene>
<organism evidence="2">
    <name type="scientific">marine sediment metagenome</name>
    <dbReference type="NCBI Taxonomy" id="412755"/>
    <lineage>
        <taxon>unclassified sequences</taxon>
        <taxon>metagenomes</taxon>
        <taxon>ecological metagenomes</taxon>
    </lineage>
</organism>
<dbReference type="InterPro" id="IPR001584">
    <property type="entry name" value="Integrase_cat-core"/>
</dbReference>
<comment type="caution">
    <text evidence="2">The sequence shown here is derived from an EMBL/GenBank/DDBJ whole genome shotgun (WGS) entry which is preliminary data.</text>
</comment>
<dbReference type="NCBIfam" id="NF033546">
    <property type="entry name" value="transpos_IS21"/>
    <property type="match status" value="1"/>
</dbReference>
<protein>
    <recommendedName>
        <fullName evidence="1">Integrase catalytic domain-containing protein</fullName>
    </recommendedName>
</protein>
<name>A0A0F9HBR5_9ZZZZ</name>
<dbReference type="InterPro" id="IPR054353">
    <property type="entry name" value="IstA-like_C"/>
</dbReference>